<dbReference type="InterPro" id="IPR006062">
    <property type="entry name" value="His_biosynth"/>
</dbReference>
<keyword evidence="16" id="KW-1185">Reference proteome</keyword>
<dbReference type="InterPro" id="IPR011060">
    <property type="entry name" value="RibuloseP-bd_barrel"/>
</dbReference>
<evidence type="ECO:0000256" key="14">
    <source>
        <dbReference type="RuleBase" id="RU003658"/>
    </source>
</evidence>
<evidence type="ECO:0000256" key="8">
    <source>
        <dbReference type="ARBA" id="ARBA00022605"/>
    </source>
</evidence>
<dbReference type="HAMAP" id="MF_01014">
    <property type="entry name" value="HisA"/>
    <property type="match status" value="1"/>
</dbReference>
<dbReference type="GO" id="GO:0000105">
    <property type="term" value="P:L-histidine biosynthetic process"/>
    <property type="evidence" value="ECO:0007669"/>
    <property type="project" value="UniProtKB-UniRule"/>
</dbReference>
<dbReference type="GO" id="GO:0003949">
    <property type="term" value="F:1-(5-phosphoribosyl)-5-[(5-phosphoribosylamino)methylideneamino]imidazole-4-carboxamide isomerase activity"/>
    <property type="evidence" value="ECO:0007669"/>
    <property type="project" value="UniProtKB-UniRule"/>
</dbReference>
<dbReference type="EMBL" id="AAXW01000023">
    <property type="protein sequence ID" value="EAZ90551.1"/>
    <property type="molecule type" value="Genomic_DNA"/>
</dbReference>
<dbReference type="NCBIfam" id="TIGR00007">
    <property type="entry name" value="1-(5-phosphoribosyl)-5-[(5-phosphoribosylamino)methylideneamino]imidazole-4-carboxamide isomerase"/>
    <property type="match status" value="1"/>
</dbReference>
<evidence type="ECO:0000256" key="9">
    <source>
        <dbReference type="ARBA" id="ARBA00023102"/>
    </source>
</evidence>
<evidence type="ECO:0000256" key="13">
    <source>
        <dbReference type="RuleBase" id="RU003657"/>
    </source>
</evidence>
<dbReference type="eggNOG" id="COG0106">
    <property type="taxonomic scope" value="Bacteria"/>
</dbReference>
<evidence type="ECO:0000313" key="16">
    <source>
        <dbReference type="Proteomes" id="UP000003781"/>
    </source>
</evidence>
<dbReference type="Gene3D" id="3.20.20.70">
    <property type="entry name" value="Aldolase class I"/>
    <property type="match status" value="1"/>
</dbReference>
<evidence type="ECO:0000256" key="6">
    <source>
        <dbReference type="ARBA" id="ARBA00018464"/>
    </source>
</evidence>
<dbReference type="FunFam" id="3.20.20.70:FF:000009">
    <property type="entry name" value="1-(5-phosphoribosyl)-5-[(5-phosphoribosylamino)methylideneamino] imidazole-4-carboxamide isomerase"/>
    <property type="match status" value="1"/>
</dbReference>
<comment type="similarity">
    <text evidence="4 12 13">Belongs to the HisA/HisF family.</text>
</comment>
<gene>
    <name evidence="12" type="primary">hisA</name>
    <name evidence="15" type="ORF">CY0110_20178</name>
</gene>
<sequence>MDVIPAIDLLEGRCVRLYQGDYEQSQIYNENPVEVARQWADEGATRLHLVDLDGAKQGRPMNLDTIEAIVRAISIPVQVGGGLRDRQSVSQLIELGVDRTIVGTVAVENPSLVQELCQAFPSKIAVGIDARNGKVATRGWLETSEVLATDLAQQMAELGVSAIIYTDIHRDGTLQGPNREALRELANHINIPVIASGGVSSLSDVLGLLALEPIGVTGVIIGKALYTGDVSLTEAVRAVGPGRWQDIPPDLGSSALS</sequence>
<evidence type="ECO:0000256" key="11">
    <source>
        <dbReference type="ARBA" id="ARBA00030547"/>
    </source>
</evidence>
<evidence type="ECO:0000256" key="10">
    <source>
        <dbReference type="ARBA" id="ARBA00023235"/>
    </source>
</evidence>
<keyword evidence="9 12" id="KW-0368">Histidine biosynthesis</keyword>
<dbReference type="CDD" id="cd04732">
    <property type="entry name" value="HisA"/>
    <property type="match status" value="1"/>
</dbReference>
<evidence type="ECO:0000256" key="12">
    <source>
        <dbReference type="HAMAP-Rule" id="MF_01014"/>
    </source>
</evidence>
<evidence type="ECO:0000256" key="2">
    <source>
        <dbReference type="ARBA" id="ARBA00004496"/>
    </source>
</evidence>
<dbReference type="RefSeq" id="WP_008276337.1">
    <property type="nucleotide sequence ID" value="NZ_AAXW01000023.1"/>
</dbReference>
<reference evidence="15 16" key="1">
    <citation type="submission" date="2007-03" db="EMBL/GenBank/DDBJ databases">
        <authorList>
            <person name="Stal L."/>
            <person name="Ferriera S."/>
            <person name="Johnson J."/>
            <person name="Kravitz S."/>
            <person name="Beeson K."/>
            <person name="Sutton G."/>
            <person name="Rogers Y.-H."/>
            <person name="Friedman R."/>
            <person name="Frazier M."/>
            <person name="Venter J.C."/>
        </authorList>
    </citation>
    <scope>NUCLEOTIDE SEQUENCE [LARGE SCALE GENOMIC DNA]</scope>
    <source>
        <strain evidence="15 16">CCY0110</strain>
    </source>
</reference>
<proteinExistence type="inferred from homology"/>
<accession>A3ISI1</accession>
<keyword evidence="7 12" id="KW-0963">Cytoplasm</keyword>
<dbReference type="UniPathway" id="UPA00031">
    <property type="reaction ID" value="UER00009"/>
</dbReference>
<evidence type="ECO:0000256" key="1">
    <source>
        <dbReference type="ARBA" id="ARBA00000901"/>
    </source>
</evidence>
<evidence type="ECO:0000256" key="5">
    <source>
        <dbReference type="ARBA" id="ARBA00012550"/>
    </source>
</evidence>
<dbReference type="Proteomes" id="UP000003781">
    <property type="component" value="Unassembled WGS sequence"/>
</dbReference>
<dbReference type="SUPFAM" id="SSF51366">
    <property type="entry name" value="Ribulose-phoshate binding barrel"/>
    <property type="match status" value="1"/>
</dbReference>
<dbReference type="Pfam" id="PF00977">
    <property type="entry name" value="His_biosynth"/>
    <property type="match status" value="1"/>
</dbReference>
<dbReference type="GO" id="GO:0005737">
    <property type="term" value="C:cytoplasm"/>
    <property type="evidence" value="ECO:0007669"/>
    <property type="project" value="UniProtKB-SubCell"/>
</dbReference>
<dbReference type="PANTHER" id="PTHR43090:SF2">
    <property type="entry name" value="1-(5-PHOSPHORIBOSYL)-5-[(5-PHOSPHORIBOSYLAMINO)METHYLIDENEAMINO] IMIDAZOLE-4-CARBOXAMIDE ISOMERASE"/>
    <property type="match status" value="1"/>
</dbReference>
<feature type="active site" description="Proton acceptor" evidence="12">
    <location>
        <position position="8"/>
    </location>
</feature>
<evidence type="ECO:0000256" key="4">
    <source>
        <dbReference type="ARBA" id="ARBA00009667"/>
    </source>
</evidence>
<dbReference type="GO" id="GO:0000162">
    <property type="term" value="P:L-tryptophan biosynthetic process"/>
    <property type="evidence" value="ECO:0007669"/>
    <property type="project" value="TreeGrafter"/>
</dbReference>
<comment type="caution">
    <text evidence="15">The sequence shown here is derived from an EMBL/GenBank/DDBJ whole genome shotgun (WGS) entry which is preliminary data.</text>
</comment>
<keyword evidence="10 12" id="KW-0413">Isomerase</keyword>
<dbReference type="InterPro" id="IPR023016">
    <property type="entry name" value="HisA/PriA"/>
</dbReference>
<feature type="active site" description="Proton donor" evidence="12">
    <location>
        <position position="129"/>
    </location>
</feature>
<protein>
    <recommendedName>
        <fullName evidence="6 12">1-(5-phosphoribosyl)-5-[(5-phosphoribosylamino)methylideneamino] imidazole-4-carboxamide isomerase</fullName>
        <ecNumber evidence="5 12">5.3.1.16</ecNumber>
    </recommendedName>
    <alternativeName>
        <fullName evidence="11 12">Phosphoribosylformimino-5-aminoimidazole carboxamide ribotide isomerase</fullName>
    </alternativeName>
</protein>
<comment type="pathway">
    <text evidence="3 12 14">Amino-acid biosynthesis; L-histidine biosynthesis; L-histidine from 5-phospho-alpha-D-ribose 1-diphosphate: step 4/9.</text>
</comment>
<keyword evidence="8 12" id="KW-0028">Amino-acid biosynthesis</keyword>
<evidence type="ECO:0000256" key="3">
    <source>
        <dbReference type="ARBA" id="ARBA00005133"/>
    </source>
</evidence>
<dbReference type="OrthoDB" id="9807749at2"/>
<organism evidence="15 16">
    <name type="scientific">Crocosphaera chwakensis CCY0110</name>
    <dbReference type="NCBI Taxonomy" id="391612"/>
    <lineage>
        <taxon>Bacteria</taxon>
        <taxon>Bacillati</taxon>
        <taxon>Cyanobacteriota</taxon>
        <taxon>Cyanophyceae</taxon>
        <taxon>Oscillatoriophycideae</taxon>
        <taxon>Chroococcales</taxon>
        <taxon>Aphanothecaceae</taxon>
        <taxon>Crocosphaera</taxon>
        <taxon>Crocosphaera chwakensis</taxon>
    </lineage>
</organism>
<name>A3ISI1_9CHRO</name>
<dbReference type="InterPro" id="IPR013785">
    <property type="entry name" value="Aldolase_TIM"/>
</dbReference>
<dbReference type="PANTHER" id="PTHR43090">
    <property type="entry name" value="1-(5-PHOSPHORIBOSYL)-5-[(5-PHOSPHORIBOSYLAMINO)METHYLIDENEAMINO] IMIDAZOLE-4-CARBOXAMIDE ISOMERASE"/>
    <property type="match status" value="1"/>
</dbReference>
<comment type="subcellular location">
    <subcellularLocation>
        <location evidence="2 12 14">Cytoplasm</location>
    </subcellularLocation>
</comment>
<dbReference type="AlphaFoldDB" id="A3ISI1"/>
<evidence type="ECO:0000256" key="7">
    <source>
        <dbReference type="ARBA" id="ARBA00022490"/>
    </source>
</evidence>
<dbReference type="InterPro" id="IPR044524">
    <property type="entry name" value="Isoase_HisA-like"/>
</dbReference>
<dbReference type="NCBIfam" id="NF010112">
    <property type="entry name" value="PRK13585.1"/>
    <property type="match status" value="1"/>
</dbReference>
<comment type="catalytic activity">
    <reaction evidence="1 12 14">
        <text>1-(5-phospho-beta-D-ribosyl)-5-[(5-phospho-beta-D-ribosylamino)methylideneamino]imidazole-4-carboxamide = 5-[(5-phospho-1-deoxy-D-ribulos-1-ylimino)methylamino]-1-(5-phospho-beta-D-ribosyl)imidazole-4-carboxamide</text>
        <dbReference type="Rhea" id="RHEA:15469"/>
        <dbReference type="ChEBI" id="CHEBI:58435"/>
        <dbReference type="ChEBI" id="CHEBI:58525"/>
        <dbReference type="EC" id="5.3.1.16"/>
    </reaction>
</comment>
<dbReference type="InterPro" id="IPR006063">
    <property type="entry name" value="HisA_bact_arch"/>
</dbReference>
<dbReference type="EC" id="5.3.1.16" evidence="5 12"/>
<evidence type="ECO:0000313" key="15">
    <source>
        <dbReference type="EMBL" id="EAZ90551.1"/>
    </source>
</evidence>